<gene>
    <name evidence="2" type="ORF">UFOPK2938_00810</name>
</gene>
<accession>A0A6J6WBB5</accession>
<organism evidence="2">
    <name type="scientific">freshwater metagenome</name>
    <dbReference type="NCBI Taxonomy" id="449393"/>
    <lineage>
        <taxon>unclassified sequences</taxon>
        <taxon>metagenomes</taxon>
        <taxon>ecological metagenomes</taxon>
    </lineage>
</organism>
<reference evidence="2" key="1">
    <citation type="submission" date="2020-05" db="EMBL/GenBank/DDBJ databases">
        <authorList>
            <person name="Chiriac C."/>
            <person name="Salcher M."/>
            <person name="Ghai R."/>
            <person name="Kavagutti S V."/>
        </authorList>
    </citation>
    <scope>NUCLEOTIDE SEQUENCE</scope>
</reference>
<dbReference type="PANTHER" id="PTHR42951">
    <property type="entry name" value="METALLO-BETA-LACTAMASE DOMAIN-CONTAINING"/>
    <property type="match status" value="1"/>
</dbReference>
<dbReference type="Gene3D" id="3.60.15.10">
    <property type="entry name" value="Ribonuclease Z/Hydroxyacylglutathione hydrolase-like"/>
    <property type="match status" value="1"/>
</dbReference>
<dbReference type="InterPro" id="IPR036866">
    <property type="entry name" value="RibonucZ/Hydroxyglut_hydro"/>
</dbReference>
<evidence type="ECO:0000313" key="2">
    <source>
        <dbReference type="EMBL" id="CAB4782442.1"/>
    </source>
</evidence>
<name>A0A6J6WBB5_9ZZZZ</name>
<dbReference type="Pfam" id="PF00753">
    <property type="entry name" value="Lactamase_B"/>
    <property type="match status" value="1"/>
</dbReference>
<dbReference type="SUPFAM" id="SSF56281">
    <property type="entry name" value="Metallo-hydrolase/oxidoreductase"/>
    <property type="match status" value="1"/>
</dbReference>
<dbReference type="EMBL" id="CAEZZX010000159">
    <property type="protein sequence ID" value="CAB4782442.1"/>
    <property type="molecule type" value="Genomic_DNA"/>
</dbReference>
<dbReference type="PANTHER" id="PTHR42951:SF4">
    <property type="entry name" value="ACYL-COENZYME A THIOESTERASE MBLAC2"/>
    <property type="match status" value="1"/>
</dbReference>
<dbReference type="AlphaFoldDB" id="A0A6J6WBB5"/>
<proteinExistence type="predicted"/>
<dbReference type="InterPro" id="IPR050855">
    <property type="entry name" value="NDM-1-like"/>
</dbReference>
<evidence type="ECO:0000259" key="1">
    <source>
        <dbReference type="Pfam" id="PF00753"/>
    </source>
</evidence>
<sequence length="145" mass="16245">MSAHALDAPFLAQGQCPPIDPSRNFRSLLMKWGRFDKITVSDTFTDGQLLDLAGGLRVMHTPGHTPGHTSFVHEPTGVLITGDVIHYWRSAIRIGIKLYCHDIALNEESAHKLSQAQCETVAFTHGPHLENEGQRRLHEFLAQRR</sequence>
<dbReference type="InterPro" id="IPR001279">
    <property type="entry name" value="Metallo-B-lactamas"/>
</dbReference>
<protein>
    <submittedName>
        <fullName evidence="2">Unannotated protein</fullName>
    </submittedName>
</protein>
<feature type="domain" description="Metallo-beta-lactamase" evidence="1">
    <location>
        <begin position="50"/>
        <end position="95"/>
    </location>
</feature>